<dbReference type="HAMAP" id="MF_00039">
    <property type="entry name" value="Adenylate_kinase_AK6"/>
    <property type="match status" value="1"/>
</dbReference>
<dbReference type="Gene3D" id="3.40.50.300">
    <property type="entry name" value="P-loop containing nucleotide triphosphate hydrolases"/>
    <property type="match status" value="1"/>
</dbReference>
<dbReference type="GO" id="GO:0004017">
    <property type="term" value="F:AMP kinase activity"/>
    <property type="evidence" value="ECO:0007669"/>
    <property type="project" value="UniProtKB-UniRule"/>
</dbReference>
<dbReference type="VEuPathDB" id="CryptoDB:GY17_00002555"/>
<evidence type="ECO:0000313" key="10">
    <source>
        <dbReference type="Proteomes" id="UP001429100"/>
    </source>
</evidence>
<dbReference type="VEuPathDB" id="CryptoDB:Chro.30373"/>
<gene>
    <name evidence="8" type="ORF">CHUDEA3_3270</name>
    <name evidence="9" type="ORF">GY17_00002555</name>
</gene>
<dbReference type="EMBL" id="JTAI01000031">
    <property type="protein sequence ID" value="PPS93690.1"/>
    <property type="molecule type" value="Genomic_DNA"/>
</dbReference>
<keyword evidence="7" id="KW-0539">Nucleus</keyword>
<keyword evidence="7" id="KW-0963">Cytoplasm</keyword>
<dbReference type="GO" id="GO:0005634">
    <property type="term" value="C:nucleus"/>
    <property type="evidence" value="ECO:0007669"/>
    <property type="project" value="UniProtKB-SubCell"/>
</dbReference>
<organism evidence="8">
    <name type="scientific">Cryptosporidium hominis</name>
    <dbReference type="NCBI Taxonomy" id="237895"/>
    <lineage>
        <taxon>Eukaryota</taxon>
        <taxon>Sar</taxon>
        <taxon>Alveolata</taxon>
        <taxon>Apicomplexa</taxon>
        <taxon>Conoidasida</taxon>
        <taxon>Coccidia</taxon>
        <taxon>Eucoccidiorida</taxon>
        <taxon>Eimeriorina</taxon>
        <taxon>Cryptosporidiidae</taxon>
        <taxon>Cryptosporidium</taxon>
    </lineage>
</organism>
<keyword evidence="1 7" id="KW-0690">Ribosome biogenesis</keyword>
<comment type="similarity">
    <text evidence="7">Belongs to the adenylate kinase family. AK6 subfamily.</text>
</comment>
<dbReference type="EC" id="2.7.4.3" evidence="7"/>
<evidence type="ECO:0000256" key="5">
    <source>
        <dbReference type="ARBA" id="ARBA00022777"/>
    </source>
</evidence>
<dbReference type="GO" id="GO:0005524">
    <property type="term" value="F:ATP binding"/>
    <property type="evidence" value="ECO:0007669"/>
    <property type="project" value="UniProtKB-KW"/>
</dbReference>
<name>A0A0S4TF38_CRYHO</name>
<dbReference type="GO" id="GO:0042274">
    <property type="term" value="P:ribosomal small subunit biogenesis"/>
    <property type="evidence" value="ECO:0007669"/>
    <property type="project" value="UniProtKB-UniRule"/>
</dbReference>
<keyword evidence="5 7" id="KW-0418">Kinase</keyword>
<keyword evidence="3 7" id="KW-0808">Transferase</keyword>
<reference evidence="8" key="2">
    <citation type="submission" date="2015-08" db="EMBL/GenBank/DDBJ databases">
        <authorList>
            <person name="Babu N.S."/>
            <person name="Beckwith C.J."/>
            <person name="Beseler K.G."/>
            <person name="Brison A."/>
            <person name="Carone J.V."/>
            <person name="Caskin T.P."/>
            <person name="Diamond M."/>
            <person name="Durham M.E."/>
            <person name="Foxe J.M."/>
            <person name="Go M."/>
            <person name="Henderson B.A."/>
            <person name="Jones I.B."/>
            <person name="McGettigan J.A."/>
            <person name="Micheletti S.J."/>
            <person name="Nasrallah M.E."/>
            <person name="Ortiz D."/>
            <person name="Piller C.R."/>
            <person name="Privatt S.R."/>
            <person name="Schneider S.L."/>
            <person name="Sharp S."/>
            <person name="Smith T.C."/>
            <person name="Stanton J.D."/>
            <person name="Ullery H.E."/>
            <person name="Wilson R.J."/>
            <person name="Serrano M.G."/>
            <person name="Buck G."/>
            <person name="Lee V."/>
            <person name="Wang Y."/>
            <person name="Carvalho R."/>
            <person name="Voegtly L."/>
            <person name="Shi R."/>
            <person name="Duckworth R."/>
            <person name="Johnson A."/>
            <person name="Loviza R."/>
            <person name="Walstead R."/>
            <person name="Shah Z."/>
            <person name="Kiflezghi M."/>
            <person name="Wade K."/>
            <person name="Ball S.L."/>
            <person name="Bradley K.W."/>
            <person name="Asai D.J."/>
            <person name="Bowman C.A."/>
            <person name="Russell D.A."/>
            <person name="Pope W.H."/>
            <person name="Jacobs-Sera D."/>
            <person name="Hendrix R.W."/>
            <person name="Hatfull G.F."/>
        </authorList>
    </citation>
    <scope>NUCLEOTIDE SEQUENCE [LARGE SCALE GENOMIC DNA]</scope>
</reference>
<dbReference type="Pfam" id="PF13238">
    <property type="entry name" value="AAA_18"/>
    <property type="match status" value="1"/>
</dbReference>
<comment type="subunit">
    <text evidence="7">Interacts with small ribosomal subunit protein uS11. Not a structural component of 43S pre-ribosomes, but transiently interacts with them by binding to uS11.</text>
</comment>
<evidence type="ECO:0000313" key="9">
    <source>
        <dbReference type="EMBL" id="PPS93690.1"/>
    </source>
</evidence>
<dbReference type="EMBL" id="LN877949">
    <property type="protein sequence ID" value="CUV05269.1"/>
    <property type="molecule type" value="Genomic_DNA"/>
</dbReference>
<comment type="caution">
    <text evidence="7">Lacks conserved residue(s) required for the propagation of feature annotation.</text>
</comment>
<dbReference type="GO" id="GO:0005737">
    <property type="term" value="C:cytoplasm"/>
    <property type="evidence" value="ECO:0007669"/>
    <property type="project" value="UniProtKB-SubCell"/>
</dbReference>
<evidence type="ECO:0000256" key="1">
    <source>
        <dbReference type="ARBA" id="ARBA00022517"/>
    </source>
</evidence>
<sequence>MLGKGRKPNILIIGTPGTGKTSLSKKLEKKLEGYKRIELSKAIKKHRLYSEWDDKMGASIFDENLVRRYLKNQLDKYNSKNVGIILDFHSVNFIKRKWFDIVFCLNSETHVLFDRLEKRGYSQDKIKENVECEIFKVIRFDATEIFDEEQIIDLQSNDICEQRSNIKFILNKISSIENS</sequence>
<dbReference type="OrthoDB" id="10251185at2759"/>
<keyword evidence="6 7" id="KW-0067">ATP-binding</keyword>
<evidence type="ECO:0000256" key="6">
    <source>
        <dbReference type="ARBA" id="ARBA00022840"/>
    </source>
</evidence>
<accession>A0A0S4TF38</accession>
<dbReference type="Proteomes" id="UP000199752">
    <property type="component" value="Chromosome 3"/>
</dbReference>
<proteinExistence type="inferred from homology"/>
<feature type="binding site" evidence="7">
    <location>
        <position position="17"/>
    </location>
    <ligand>
        <name>ATP</name>
        <dbReference type="ChEBI" id="CHEBI:30616"/>
    </ligand>
</feature>
<dbReference type="AlphaFoldDB" id="A0A0S4TF38"/>
<evidence type="ECO:0000313" key="8">
    <source>
        <dbReference type="EMBL" id="CUV05269.1"/>
    </source>
</evidence>
<dbReference type="SUPFAM" id="SSF52540">
    <property type="entry name" value="P-loop containing nucleoside triphosphate hydrolases"/>
    <property type="match status" value="1"/>
</dbReference>
<evidence type="ECO:0000256" key="7">
    <source>
        <dbReference type="HAMAP-Rule" id="MF_03173"/>
    </source>
</evidence>
<dbReference type="GO" id="GO:0016887">
    <property type="term" value="F:ATP hydrolysis activity"/>
    <property type="evidence" value="ECO:0007669"/>
    <property type="project" value="UniProtKB-UniRule"/>
</dbReference>
<dbReference type="VEuPathDB" id="CryptoDB:CHUDEA3_3270"/>
<comment type="function">
    <text evidence="7">Broad-specificity nucleoside monophosphate (NMP) kinase that catalyzes the reversible transfer of the terminal phosphate group between nucleoside triphosphates and monophosphates. Has also ATPase activity. Involved in the late cytoplasmic maturation steps of the 40S ribosomal particles, specifically 18S rRNA maturation. While NMP activity is not required for ribosome maturation, ATPase activity is. Associates transiently with small ribosomal subunit protein uS11. ATP hydrolysis breaks the interaction with uS11. May temporarily remove uS11 from the ribosome to enable a conformational change of the ribosomal RNA that is needed for the final maturation step of the small ribosomal subunit. Its NMP activity may have a role in nuclear energy homeostasis.</text>
</comment>
<evidence type="ECO:0000256" key="3">
    <source>
        <dbReference type="ARBA" id="ARBA00022679"/>
    </source>
</evidence>
<comment type="subcellular location">
    <subcellularLocation>
        <location evidence="7">Cytoplasm</location>
    </subcellularLocation>
    <subcellularLocation>
        <location evidence="7">Nucleus</location>
    </subcellularLocation>
</comment>
<dbReference type="PANTHER" id="PTHR12595">
    <property type="entry name" value="POS9-ACTIVATING FACTOR FAP7-RELATED"/>
    <property type="match status" value="1"/>
</dbReference>
<feature type="binding site" evidence="7">
    <location>
        <position position="20"/>
    </location>
    <ligand>
        <name>ATP</name>
        <dbReference type="ChEBI" id="CHEBI:30616"/>
    </ligand>
</feature>
<dbReference type="InterPro" id="IPR027417">
    <property type="entry name" value="P-loop_NTPase"/>
</dbReference>
<feature type="region of interest" description="NMPbind" evidence="7">
    <location>
        <begin position="38"/>
        <end position="61"/>
    </location>
</feature>
<dbReference type="GO" id="GO:0006364">
    <property type="term" value="P:rRNA processing"/>
    <property type="evidence" value="ECO:0007669"/>
    <property type="project" value="UniProtKB-KW"/>
</dbReference>
<dbReference type="Proteomes" id="UP001429100">
    <property type="component" value="Unassembled WGS sequence"/>
</dbReference>
<comment type="catalytic activity">
    <reaction evidence="7">
        <text>AMP + ATP = 2 ADP</text>
        <dbReference type="Rhea" id="RHEA:12973"/>
        <dbReference type="ChEBI" id="CHEBI:30616"/>
        <dbReference type="ChEBI" id="CHEBI:456215"/>
        <dbReference type="ChEBI" id="CHEBI:456216"/>
        <dbReference type="EC" id="2.7.4.3"/>
    </reaction>
</comment>
<evidence type="ECO:0000256" key="4">
    <source>
        <dbReference type="ARBA" id="ARBA00022741"/>
    </source>
</evidence>
<feature type="binding site" evidence="7">
    <location>
        <position position="19"/>
    </location>
    <ligand>
        <name>ATP</name>
        <dbReference type="ChEBI" id="CHEBI:30616"/>
    </ligand>
</feature>
<dbReference type="VEuPathDB" id="CryptoDB:ChTU502y2012_401g0055"/>
<feature type="binding site" evidence="7">
    <location>
        <position position="119"/>
    </location>
    <ligand>
        <name>ATP</name>
        <dbReference type="ChEBI" id="CHEBI:30616"/>
    </ligand>
</feature>
<feature type="region of interest" description="LID" evidence="7">
    <location>
        <begin position="118"/>
        <end position="128"/>
    </location>
</feature>
<protein>
    <recommendedName>
        <fullName evidence="7">Adenylate kinase isoenzyme 6 homolog</fullName>
        <shortName evidence="7">AK6</shortName>
        <ecNumber evidence="7">2.7.4.3</ecNumber>
    </recommendedName>
    <alternativeName>
        <fullName evidence="7">Dual activity adenylate kinase/ATPase</fullName>
        <shortName evidence="7">AK/ATPase</shortName>
    </alternativeName>
</protein>
<keyword evidence="2 7" id="KW-0698">rRNA processing</keyword>
<keyword evidence="4 7" id="KW-0547">Nucleotide-binding</keyword>
<feature type="binding site" evidence="7">
    <location>
        <position position="22"/>
    </location>
    <ligand>
        <name>ATP</name>
        <dbReference type="ChEBI" id="CHEBI:30616"/>
    </ligand>
</feature>
<feature type="binding site" evidence="7">
    <location>
        <position position="21"/>
    </location>
    <ligand>
        <name>ATP</name>
        <dbReference type="ChEBI" id="CHEBI:30616"/>
    </ligand>
</feature>
<reference evidence="9 10" key="1">
    <citation type="submission" date="2014-11" db="EMBL/GenBank/DDBJ databases">
        <title>Comparative genomic analysis of Cryptosporidium hominis reveals occurrence of genetic recombination in virulent subtypes.</title>
        <authorList>
            <person name="Guo Y."/>
            <person name="Tang K."/>
            <person name="Frace M."/>
            <person name="Li N."/>
            <person name="Roellig D.M."/>
            <person name="Sammons S."/>
            <person name="Knipe K."/>
            <person name="Rowe L."/>
            <person name="Feng Y."/>
            <person name="Xiao L."/>
        </authorList>
    </citation>
    <scope>NUCLEOTIDE SEQUENCE [LARGE SCALE GENOMIC DNA]</scope>
    <source>
        <strain evidence="9">30976</strain>
    </source>
</reference>
<dbReference type="InterPro" id="IPR020618">
    <property type="entry name" value="Adenyl_kinase_AK6"/>
</dbReference>
<reference evidence="9 10" key="3">
    <citation type="submission" date="2017-10" db="EMBL/GenBank/DDBJ databases">
        <title>Consistent, comparative and evidence-based genome annotation and re-annotation for the closely-related species, Cryptosporidium parvum, C. hominis and C. tyzzeri.</title>
        <authorList>
            <person name="Baptista R.P."/>
            <person name="Li Y."/>
            <person name="Sateriale A."/>
            <person name="Striepen B."/>
            <person name="Kissinger J.C."/>
        </authorList>
    </citation>
    <scope>NUCLEOTIDE SEQUENCE [LARGE SCALE GENOMIC DNA]</scope>
    <source>
        <strain evidence="9">30976</strain>
    </source>
</reference>
<dbReference type="PANTHER" id="PTHR12595:SF0">
    <property type="entry name" value="ADENYLATE KINASE ISOENZYME 6"/>
    <property type="match status" value="1"/>
</dbReference>
<comment type="catalytic activity">
    <reaction evidence="7">
        <text>ATP + H2O = ADP + phosphate + H(+)</text>
        <dbReference type="Rhea" id="RHEA:13065"/>
        <dbReference type="ChEBI" id="CHEBI:15377"/>
        <dbReference type="ChEBI" id="CHEBI:15378"/>
        <dbReference type="ChEBI" id="CHEBI:30616"/>
        <dbReference type="ChEBI" id="CHEBI:43474"/>
        <dbReference type="ChEBI" id="CHEBI:456216"/>
    </reaction>
</comment>
<evidence type="ECO:0000256" key="2">
    <source>
        <dbReference type="ARBA" id="ARBA00022552"/>
    </source>
</evidence>
<keyword evidence="10" id="KW-1185">Reference proteome</keyword>